<keyword evidence="6" id="KW-1185">Reference proteome</keyword>
<keyword evidence="1" id="KW-0805">Transcription regulation</keyword>
<evidence type="ECO:0000256" key="1">
    <source>
        <dbReference type="ARBA" id="ARBA00023015"/>
    </source>
</evidence>
<dbReference type="InterPro" id="IPR036390">
    <property type="entry name" value="WH_DNA-bd_sf"/>
</dbReference>
<name>A0A6I6CXG9_9GAMM</name>
<organism evidence="5 6">
    <name type="scientific">Guyparkeria halophila</name>
    <dbReference type="NCBI Taxonomy" id="47960"/>
    <lineage>
        <taxon>Bacteria</taxon>
        <taxon>Pseudomonadati</taxon>
        <taxon>Pseudomonadota</taxon>
        <taxon>Gammaproteobacteria</taxon>
        <taxon>Chromatiales</taxon>
        <taxon>Thioalkalibacteraceae</taxon>
        <taxon>Guyparkeria</taxon>
    </lineage>
</organism>
<dbReference type="GO" id="GO:0006950">
    <property type="term" value="P:response to stress"/>
    <property type="evidence" value="ECO:0007669"/>
    <property type="project" value="TreeGrafter"/>
</dbReference>
<dbReference type="SUPFAM" id="SSF46785">
    <property type="entry name" value="Winged helix' DNA-binding domain"/>
    <property type="match status" value="1"/>
</dbReference>
<proteinExistence type="predicted"/>
<dbReference type="Proteomes" id="UP000427716">
    <property type="component" value="Chromosome"/>
</dbReference>
<keyword evidence="3" id="KW-0804">Transcription</keyword>
<gene>
    <name evidence="5" type="ORF">GM160_09475</name>
</gene>
<reference evidence="5 6" key="1">
    <citation type="submission" date="2019-11" db="EMBL/GenBank/DDBJ databases">
        <authorList>
            <person name="Zhang J."/>
            <person name="Sun C."/>
        </authorList>
    </citation>
    <scope>NUCLEOTIDE SEQUENCE [LARGE SCALE GENOMIC DNA]</scope>
    <source>
        <strain evidence="6">sp2</strain>
    </source>
</reference>
<dbReference type="PROSITE" id="PS50995">
    <property type="entry name" value="HTH_MARR_2"/>
    <property type="match status" value="1"/>
</dbReference>
<dbReference type="GO" id="GO:0003700">
    <property type="term" value="F:DNA-binding transcription factor activity"/>
    <property type="evidence" value="ECO:0007669"/>
    <property type="project" value="InterPro"/>
</dbReference>
<dbReference type="PANTHER" id="PTHR33164">
    <property type="entry name" value="TRANSCRIPTIONAL REGULATOR, MARR FAMILY"/>
    <property type="match status" value="1"/>
</dbReference>
<evidence type="ECO:0000256" key="3">
    <source>
        <dbReference type="ARBA" id="ARBA00023163"/>
    </source>
</evidence>
<dbReference type="PANTHER" id="PTHR33164:SF64">
    <property type="entry name" value="TRANSCRIPTIONAL REGULATOR SLYA"/>
    <property type="match status" value="1"/>
</dbReference>
<dbReference type="PRINTS" id="PR00598">
    <property type="entry name" value="HTHMARR"/>
</dbReference>
<dbReference type="GO" id="GO:0003677">
    <property type="term" value="F:DNA binding"/>
    <property type="evidence" value="ECO:0007669"/>
    <property type="project" value="UniProtKB-KW"/>
</dbReference>
<keyword evidence="2" id="KW-0238">DNA-binding</keyword>
<protein>
    <submittedName>
        <fullName evidence="5">MarR family transcriptional regulator</fullName>
    </submittedName>
</protein>
<evidence type="ECO:0000313" key="5">
    <source>
        <dbReference type="EMBL" id="QGT79096.1"/>
    </source>
</evidence>
<dbReference type="InterPro" id="IPR000835">
    <property type="entry name" value="HTH_MarR-typ"/>
</dbReference>
<dbReference type="InterPro" id="IPR036388">
    <property type="entry name" value="WH-like_DNA-bd_sf"/>
</dbReference>
<evidence type="ECO:0000259" key="4">
    <source>
        <dbReference type="PROSITE" id="PS50995"/>
    </source>
</evidence>
<dbReference type="EMBL" id="CP046415">
    <property type="protein sequence ID" value="QGT79096.1"/>
    <property type="molecule type" value="Genomic_DNA"/>
</dbReference>
<sequence length="173" mass="20078">MSDTKTEFDICAEDRVPVLLHRVDQLWRQLLDHELAHHGLSQAKWRTMAILSLYPEGLIQSELAEELGIEGPSLVAMIDRLSRDEWVERVQCGTDRRCKIIRLTERSLPLIDEIRASAEKLYARTFAEVDVPGVSIQDVERFFIALRDRLFDNLPEKKRQQRRRNLARAASEA</sequence>
<accession>A0A6I6CXG9</accession>
<dbReference type="KEGG" id="ghl:GM160_09475"/>
<dbReference type="RefSeq" id="WP_156574797.1">
    <property type="nucleotide sequence ID" value="NZ_CP046415.1"/>
</dbReference>
<evidence type="ECO:0000313" key="6">
    <source>
        <dbReference type="Proteomes" id="UP000427716"/>
    </source>
</evidence>
<feature type="domain" description="HTH marR-type" evidence="4">
    <location>
        <begin position="13"/>
        <end position="148"/>
    </location>
</feature>
<dbReference type="SMART" id="SM00347">
    <property type="entry name" value="HTH_MARR"/>
    <property type="match status" value="1"/>
</dbReference>
<dbReference type="Pfam" id="PF12802">
    <property type="entry name" value="MarR_2"/>
    <property type="match status" value="1"/>
</dbReference>
<dbReference type="AlphaFoldDB" id="A0A6I6CXG9"/>
<dbReference type="Gene3D" id="1.10.10.10">
    <property type="entry name" value="Winged helix-like DNA-binding domain superfamily/Winged helix DNA-binding domain"/>
    <property type="match status" value="1"/>
</dbReference>
<evidence type="ECO:0000256" key="2">
    <source>
        <dbReference type="ARBA" id="ARBA00023125"/>
    </source>
</evidence>
<dbReference type="InterPro" id="IPR039422">
    <property type="entry name" value="MarR/SlyA-like"/>
</dbReference>